<dbReference type="InterPro" id="IPR027417">
    <property type="entry name" value="P-loop_NTPase"/>
</dbReference>
<dbReference type="PANTHER" id="PTHR32004:SF1">
    <property type="entry name" value="TRNA LIGASE"/>
    <property type="match status" value="1"/>
</dbReference>
<dbReference type="RefSeq" id="XP_009497476.1">
    <property type="nucleotide sequence ID" value="XM_009499201.1"/>
</dbReference>
<dbReference type="SUPFAM" id="SSF52540">
    <property type="entry name" value="P-loop containing nucleoside triphosphate hydrolases"/>
    <property type="match status" value="1"/>
</dbReference>
<sequence>MSSLPTKRAAEDADDAPDAKRPAREPVAPEHDTDALVARRIVAHPDVSVKRLPRGLFSANISDQAFYDARFDDDSVRARGLFLRGPAGHADPDPAAGDDGDDGDDDDDDDDEGVPGPGQGGKDRARHQAQQRRLKAALAGGPAGDGAPVAAGPLVVAGRGYAKFFYENEARVPFMRTAALEARLRFPCRVFEKANGFLGVSFAVSRPVDAAGLASVAELEAADRALARAAGQAPLVADGADAQPPEEPFFLETTSKSTTVGPFAERFRELLHRALLRAGRSLAEYTRQLAALGCSAVFEVVDPQRDPHIIDYETDAYAAAGLSEGHVVLLDLIGNSLGEWAGLRPGFDATRRFGETFGLRVKAPLATLHTWPEYVAFSRRAAEDYGLRVALAPGAGLRPGCLDPGSDAAAARGLEAPIEGFVLEDAAGFMVKVKSRYYVAWKRARDLLQAGCGDGGGVARGQAALRRAPPLIQSFIRWYRASAGGALGEEARRPENVALAGARLARGFAEGEGPPLPRRVLSLVQLRRLFYQATGLSDESPLEAEAAHGQASRPVRLVLCTAPSVPFATAYAERGVEQLAAEGTPARSGLYVSARVADLVRDLVALSQAAGPGPEPGPAVLLAVVRPFDVATVVGKLLLSLGQAPLRPASNESLFLLHDLSVLCLEVADAQALHQAWPADVAARAPPGRMATFFPDYRAMLERGLDRLGGAAAAAAGAIPPSCLPRQRIAWLTCPEAVGPGEADVEVARQAVRHLCSTAGPTQVSTHFEDFVHAVAGDPLALLQHMSYLSGNGLLSGAQAAALARAAEDRSSRRAAAGRPLCIVMFCGIPGIGKSTLARCLEAALPEAVDRPDFRVVRLSQDLHAGDKRAFFRALREHAEGGTDVVIVDRNNQTPFHRLEPVLHMTAGLGRPWRAVLVRPGPALLLLPPGSEDSEPGPAAPLLALALARIGPRVDPENRSLDSLDGRQREDIVRRFFEEFVQPAGPGLDHRGPDGGRRPAGVLLREVRQANADALLFDHVLDVDYGAGSGGAALERTLGRLLADLARCVGPDVGLRPGAAPDGGLLRRAVGPVLPAAGPARGPDPGAGAFPAVARYMQRYYREQGPGRLARADLPVFVQILPDHRAMGLLSGLFARHRGALDPAGRLAVDKTDLHVTLAFLKGRVPEAGSRAFRVLQALEEWCAAGPGAPADRGQAWQPVRVDFTVVGLLTDRRTCCFVVRLPEPLQRCWRHSGPGPEPSSRAPHITMALAAGVDPAEAGLSAGRFVELLRAGDAEAIEAQGLHFIRAEELCPEADRPGWLRPGPGLALRGHLAPGPLPWRR</sequence>
<feature type="region of interest" description="Disordered" evidence="1">
    <location>
        <begin position="1"/>
        <end position="34"/>
    </location>
</feature>
<dbReference type="Proteomes" id="UP000030693">
    <property type="component" value="Unassembled WGS sequence"/>
</dbReference>
<name>A0A058Z3K8_FONAL</name>
<feature type="compositionally biased region" description="Basic and acidic residues" evidence="1">
    <location>
        <begin position="17"/>
        <end position="34"/>
    </location>
</feature>
<protein>
    <submittedName>
        <fullName evidence="2">Uncharacterized protein</fullName>
    </submittedName>
</protein>
<dbReference type="Gene3D" id="3.40.50.300">
    <property type="entry name" value="P-loop containing nucleotide triphosphate hydrolases"/>
    <property type="match status" value="1"/>
</dbReference>
<dbReference type="GO" id="GO:0003972">
    <property type="term" value="F:RNA ligase (ATP) activity"/>
    <property type="evidence" value="ECO:0007669"/>
    <property type="project" value="TreeGrafter"/>
</dbReference>
<accession>A0A058Z3K8</accession>
<dbReference type="EMBL" id="KB932210">
    <property type="protein sequence ID" value="KCV68102.1"/>
    <property type="molecule type" value="Genomic_DNA"/>
</dbReference>
<feature type="compositionally biased region" description="Low complexity" evidence="1">
    <location>
        <begin position="85"/>
        <end position="95"/>
    </location>
</feature>
<feature type="compositionally biased region" description="Acidic residues" evidence="1">
    <location>
        <begin position="96"/>
        <end position="113"/>
    </location>
</feature>
<organism evidence="2">
    <name type="scientific">Fonticula alba</name>
    <name type="common">Slime mold</name>
    <dbReference type="NCBI Taxonomy" id="691883"/>
    <lineage>
        <taxon>Eukaryota</taxon>
        <taxon>Rotosphaerida</taxon>
        <taxon>Fonticulaceae</taxon>
        <taxon>Fonticula</taxon>
    </lineage>
</organism>
<dbReference type="GO" id="GO:0006388">
    <property type="term" value="P:tRNA splicing, via endonucleolytic cleavage and ligation"/>
    <property type="evidence" value="ECO:0007669"/>
    <property type="project" value="TreeGrafter"/>
</dbReference>
<dbReference type="GO" id="GO:0005634">
    <property type="term" value="C:nucleus"/>
    <property type="evidence" value="ECO:0007669"/>
    <property type="project" value="TreeGrafter"/>
</dbReference>
<feature type="compositionally biased region" description="Basic residues" evidence="1">
    <location>
        <begin position="124"/>
        <end position="135"/>
    </location>
</feature>
<dbReference type="GeneID" id="20530079"/>
<feature type="region of interest" description="Disordered" evidence="1">
    <location>
        <begin position="83"/>
        <end position="143"/>
    </location>
</feature>
<reference evidence="2" key="1">
    <citation type="submission" date="2013-04" db="EMBL/GenBank/DDBJ databases">
        <title>The Genome Sequence of Fonticula alba ATCC 38817.</title>
        <authorList>
            <consortium name="The Broad Institute Genomics Platform"/>
            <person name="Russ C."/>
            <person name="Cuomo C."/>
            <person name="Burger G."/>
            <person name="Gray M.W."/>
            <person name="Holland P.W.H."/>
            <person name="King N."/>
            <person name="Lang F.B.F."/>
            <person name="Roger A.J."/>
            <person name="Ruiz-Trillo I."/>
            <person name="Brown M."/>
            <person name="Walker B."/>
            <person name="Young S."/>
            <person name="Zeng Q."/>
            <person name="Gargeya S."/>
            <person name="Fitzgerald M."/>
            <person name="Haas B."/>
            <person name="Abouelleil A."/>
            <person name="Allen A.W."/>
            <person name="Alvarado L."/>
            <person name="Arachchi H.M."/>
            <person name="Berlin A.M."/>
            <person name="Chapman S.B."/>
            <person name="Gainer-Dewar J."/>
            <person name="Goldberg J."/>
            <person name="Griggs A."/>
            <person name="Gujja S."/>
            <person name="Hansen M."/>
            <person name="Howarth C."/>
            <person name="Imamovic A."/>
            <person name="Ireland A."/>
            <person name="Larimer J."/>
            <person name="McCowan C."/>
            <person name="Murphy C."/>
            <person name="Pearson M."/>
            <person name="Poon T.W."/>
            <person name="Priest M."/>
            <person name="Roberts A."/>
            <person name="Saif S."/>
            <person name="Shea T."/>
            <person name="Sisk P."/>
            <person name="Sykes S."/>
            <person name="Wortman J."/>
            <person name="Nusbaum C."/>
            <person name="Birren B."/>
        </authorList>
    </citation>
    <scope>NUCLEOTIDE SEQUENCE [LARGE SCALE GENOMIC DNA]</scope>
    <source>
        <strain evidence="2">ATCC 38817</strain>
    </source>
</reference>
<evidence type="ECO:0000313" key="2">
    <source>
        <dbReference type="EMBL" id="KCV68102.1"/>
    </source>
</evidence>
<keyword evidence="3" id="KW-1185">Reference proteome</keyword>
<evidence type="ECO:0000256" key="1">
    <source>
        <dbReference type="SAM" id="MobiDB-lite"/>
    </source>
</evidence>
<evidence type="ECO:0000313" key="3">
    <source>
        <dbReference type="Proteomes" id="UP000030693"/>
    </source>
</evidence>
<gene>
    <name evidence="2" type="ORF">H696_05354</name>
</gene>
<dbReference type="SUPFAM" id="SSF55144">
    <property type="entry name" value="LigT-like"/>
    <property type="match status" value="1"/>
</dbReference>
<proteinExistence type="predicted"/>
<dbReference type="PANTHER" id="PTHR32004">
    <property type="entry name" value="TRNA LIGASE"/>
    <property type="match status" value="1"/>
</dbReference>
<dbReference type="InterPro" id="IPR009097">
    <property type="entry name" value="Cyclic_Pdiesterase"/>
</dbReference>